<keyword evidence="3" id="KW-0677">Repeat</keyword>
<evidence type="ECO:0000256" key="3">
    <source>
        <dbReference type="ARBA" id="ARBA00022737"/>
    </source>
</evidence>
<dbReference type="PANTHER" id="PTHR24150">
    <property type="entry name" value="ANKYRIN REPEAT AND MYND DOMAIN-CONTAINING PROTEIN 2"/>
    <property type="match status" value="1"/>
</dbReference>
<feature type="repeat" description="ANK" evidence="9">
    <location>
        <begin position="43"/>
        <end position="75"/>
    </location>
</feature>
<dbReference type="SMART" id="SM00248">
    <property type="entry name" value="ANK"/>
    <property type="match status" value="3"/>
</dbReference>
<keyword evidence="5" id="KW-0862">Zinc</keyword>
<evidence type="ECO:0000313" key="14">
    <source>
        <dbReference type="RefSeq" id="XP_002738103.1"/>
    </source>
</evidence>
<feature type="compositionally biased region" description="Basic and acidic residues" evidence="11">
    <location>
        <begin position="447"/>
        <end position="460"/>
    </location>
</feature>
<dbReference type="SUPFAM" id="SSF144232">
    <property type="entry name" value="HIT/MYND zinc finger-like"/>
    <property type="match status" value="1"/>
</dbReference>
<keyword evidence="13" id="KW-1185">Reference proteome</keyword>
<dbReference type="GeneID" id="100366564"/>
<dbReference type="Gene3D" id="1.25.40.20">
    <property type="entry name" value="Ankyrin repeat-containing domain"/>
    <property type="match status" value="1"/>
</dbReference>
<protein>
    <submittedName>
        <fullName evidence="14">Ankyrin repeat and MYND domain-containing protein 2-like</fullName>
    </submittedName>
</protein>
<dbReference type="PROSITE" id="PS50865">
    <property type="entry name" value="ZF_MYND_2"/>
    <property type="match status" value="1"/>
</dbReference>
<dbReference type="PROSITE" id="PS50088">
    <property type="entry name" value="ANK_REPEAT"/>
    <property type="match status" value="2"/>
</dbReference>
<comment type="subcellular location">
    <subcellularLocation>
        <location evidence="1">Cell projection</location>
        <location evidence="1">Cilium</location>
    </subcellularLocation>
</comment>
<proteinExistence type="predicted"/>
<dbReference type="InterPro" id="IPR036770">
    <property type="entry name" value="Ankyrin_rpt-contain_sf"/>
</dbReference>
<evidence type="ECO:0000256" key="4">
    <source>
        <dbReference type="ARBA" id="ARBA00022771"/>
    </source>
</evidence>
<evidence type="ECO:0000256" key="10">
    <source>
        <dbReference type="PROSITE-ProRule" id="PRU00134"/>
    </source>
</evidence>
<feature type="region of interest" description="Disordered" evidence="11">
    <location>
        <begin position="377"/>
        <end position="460"/>
    </location>
</feature>
<feature type="compositionally biased region" description="Basic and acidic residues" evidence="11">
    <location>
        <begin position="400"/>
        <end position="440"/>
    </location>
</feature>
<keyword evidence="4 10" id="KW-0863">Zinc-finger</keyword>
<feature type="domain" description="MYND-type" evidence="12">
    <location>
        <begin position="316"/>
        <end position="353"/>
    </location>
</feature>
<keyword evidence="2" id="KW-0479">Metal-binding</keyword>
<dbReference type="PROSITE" id="PS50297">
    <property type="entry name" value="ANK_REP_REGION"/>
    <property type="match status" value="2"/>
</dbReference>
<dbReference type="Pfam" id="PF12796">
    <property type="entry name" value="Ank_2"/>
    <property type="match status" value="1"/>
</dbReference>
<accession>A0ABM0GVB5</accession>
<reference evidence="14" key="1">
    <citation type="submission" date="2025-08" db="UniProtKB">
        <authorList>
            <consortium name="RefSeq"/>
        </authorList>
    </citation>
    <scope>IDENTIFICATION</scope>
    <source>
        <tissue evidence="14">Testes</tissue>
    </source>
</reference>
<evidence type="ECO:0000256" key="8">
    <source>
        <dbReference type="ARBA" id="ARBA00023273"/>
    </source>
</evidence>
<dbReference type="SUPFAM" id="SSF48403">
    <property type="entry name" value="Ankyrin repeat"/>
    <property type="match status" value="1"/>
</dbReference>
<gene>
    <name evidence="14" type="primary">LOC100366564</name>
</gene>
<dbReference type="Pfam" id="PF01753">
    <property type="entry name" value="zf-MYND"/>
    <property type="match status" value="1"/>
</dbReference>
<evidence type="ECO:0000256" key="2">
    <source>
        <dbReference type="ARBA" id="ARBA00022723"/>
    </source>
</evidence>
<dbReference type="RefSeq" id="XP_002738103.1">
    <property type="nucleotide sequence ID" value="XM_002738057.2"/>
</dbReference>
<evidence type="ECO:0000256" key="11">
    <source>
        <dbReference type="SAM" id="MobiDB-lite"/>
    </source>
</evidence>
<feature type="repeat" description="ANK" evidence="9">
    <location>
        <begin position="77"/>
        <end position="109"/>
    </location>
</feature>
<dbReference type="PANTHER" id="PTHR24150:SF8">
    <property type="entry name" value="ANKYRIN REPEAT AND MYND DOMAIN-CONTAINING PROTEIN 2"/>
    <property type="match status" value="1"/>
</dbReference>
<dbReference type="Gene3D" id="6.10.140.2220">
    <property type="match status" value="1"/>
</dbReference>
<dbReference type="InterPro" id="IPR002110">
    <property type="entry name" value="Ankyrin_rpt"/>
</dbReference>
<dbReference type="InterPro" id="IPR052452">
    <property type="entry name" value="Ankyrin-MYND_dom_contain_2"/>
</dbReference>
<evidence type="ECO:0000256" key="1">
    <source>
        <dbReference type="ARBA" id="ARBA00004138"/>
    </source>
</evidence>
<evidence type="ECO:0000256" key="9">
    <source>
        <dbReference type="PROSITE-ProRule" id="PRU00023"/>
    </source>
</evidence>
<keyword evidence="8" id="KW-0966">Cell projection</keyword>
<organism evidence="13 14">
    <name type="scientific">Saccoglossus kowalevskii</name>
    <name type="common">Acorn worm</name>
    <dbReference type="NCBI Taxonomy" id="10224"/>
    <lineage>
        <taxon>Eukaryota</taxon>
        <taxon>Metazoa</taxon>
        <taxon>Hemichordata</taxon>
        <taxon>Enteropneusta</taxon>
        <taxon>Harrimaniidae</taxon>
        <taxon>Saccoglossus</taxon>
    </lineage>
</organism>
<evidence type="ECO:0000256" key="6">
    <source>
        <dbReference type="ARBA" id="ARBA00023043"/>
    </source>
</evidence>
<evidence type="ECO:0000313" key="13">
    <source>
        <dbReference type="Proteomes" id="UP000694865"/>
    </source>
</evidence>
<keyword evidence="6 9" id="KW-0040">ANK repeat</keyword>
<evidence type="ECO:0000259" key="12">
    <source>
        <dbReference type="PROSITE" id="PS50865"/>
    </source>
</evidence>
<dbReference type="InterPro" id="IPR002893">
    <property type="entry name" value="Znf_MYND"/>
</dbReference>
<evidence type="ECO:0000256" key="5">
    <source>
        <dbReference type="ARBA" id="ARBA00022833"/>
    </source>
</evidence>
<sequence length="460" mass="51890">MAKADDRSDLEKDLFEEISHGKVSKVKEIVSSGKVRVDCLEEHGMTPLQNAAFKGNKELCELLLAHGADVNSNEHENGYTTLMFAALAGSIECCRVLLEAGAKTSSINSVGRTATQMAAFVGQHSCVSLINNFFTKEDLDYYTKPQGFEKEGKLPSHLAGPLHKMILQSNLNPVKIALYMIKSKELLENASKVARVLDVICEKEFKKNEVNEVLSVKMHYLASVVRACHVWNVEKLDGMDGFVKSLLKGRETDGFQLAMEKFIREIIREYPYHESQLLQQMVRNIAPVKPGDDPSALCILTQGINGSHGFKDENVCATCGDQNSEKKCSACKMVNYCCQNCQKLHWFTHKKVCKTFAELYKKQKEMEEKMKQLELEREKQKLESEKESKDEKDTTEDEKEPNKEEEIKQETGEGSDELKEVKDISGDVLKVEDVDLKDQESGDDQERDSNDKKEVISPES</sequence>
<name>A0ABM0GVB5_SACKO</name>
<dbReference type="Proteomes" id="UP000694865">
    <property type="component" value="Unplaced"/>
</dbReference>
<evidence type="ECO:0000256" key="7">
    <source>
        <dbReference type="ARBA" id="ARBA00023069"/>
    </source>
</evidence>
<feature type="compositionally biased region" description="Basic and acidic residues" evidence="11">
    <location>
        <begin position="377"/>
        <end position="392"/>
    </location>
</feature>
<dbReference type="PROSITE" id="PS01360">
    <property type="entry name" value="ZF_MYND_1"/>
    <property type="match status" value="1"/>
</dbReference>
<keyword evidence="7" id="KW-0969">Cilium</keyword>